<evidence type="ECO:0000313" key="1">
    <source>
        <dbReference type="EMBL" id="UPW41738.1"/>
    </source>
</evidence>
<proteinExistence type="predicted"/>
<dbReference type="EMBL" id="OM869657">
    <property type="protein sequence ID" value="UPW41738.1"/>
    <property type="molecule type" value="Genomic_DNA"/>
</dbReference>
<protein>
    <submittedName>
        <fullName evidence="1">Capsid protein</fullName>
    </submittedName>
</protein>
<dbReference type="Gene3D" id="2.60.120.20">
    <property type="match status" value="1"/>
</dbReference>
<accession>A0A976N2D4</accession>
<name>A0A976N2D4_9VIRU</name>
<reference evidence="1" key="1">
    <citation type="submission" date="2022-02" db="EMBL/GenBank/DDBJ databases">
        <title>Towards deciphering the DNA virus diversity associated with rodent species in the families Cricetidae and Heteromyidae.</title>
        <authorList>
            <person name="Lund M."/>
            <person name="Larsen B.B."/>
            <person name="Gryseels S."/>
            <person name="Kraberger S."/>
            <person name="Rowsey D.M."/>
            <person name="Steger L."/>
            <person name="Yule K.M."/>
            <person name="Upham N.S."/>
            <person name="Worobey M."/>
            <person name="Van Doorslaer K."/>
            <person name="Varsani A."/>
        </authorList>
    </citation>
    <scope>NUCLEOTIDE SEQUENCE</scope>
    <source>
        <strain evidence="1">NeonRodF7_30</strain>
    </source>
</reference>
<dbReference type="InterPro" id="IPR029053">
    <property type="entry name" value="Viral_coat"/>
</dbReference>
<sequence>MPNRRYRNRRYRKRYNRRLSKSNILLNKGSRSQAKQILALNRKVNRVYRATKPEIKFAITSPIQHQYTSAALSSVYTRHIMPLPSPQSSTDTGMDGDKCSMKSFVIRGYAEYYNSSDTGYHNSESAGCIIRIIAVQPKQANFNVADITLTDLLQDYGDSSTGYTALSYSPFKRGTTTNYRILMDYKTKLTTNNNQKLLSLNVPLGRYRDLRYNVSQQNWANVVIYFVAVSGLHYDSNFTEYVTITHTPKMVYTDA</sequence>
<organism evidence="1">
    <name type="scientific">Peromfec virus RodF7_30</name>
    <dbReference type="NCBI Taxonomy" id="2929271"/>
    <lineage>
        <taxon>Viruses</taxon>
        <taxon>Monodnaviria</taxon>
        <taxon>Shotokuvirae</taxon>
        <taxon>Cressdnaviricota</taxon>
        <taxon>Arfiviricetes</taxon>
        <taxon>Rivendellvirales</taxon>
        <taxon>Naryaviridae</taxon>
        <taxon>Arkenivirus</taxon>
        <taxon>Arkenivirus varda</taxon>
    </lineage>
</organism>